<organism evidence="3">
    <name type="scientific">Oryza nivara</name>
    <name type="common">Indian wild rice</name>
    <name type="synonym">Oryza sativa f. spontanea</name>
    <dbReference type="NCBI Taxonomy" id="4536"/>
    <lineage>
        <taxon>Eukaryota</taxon>
        <taxon>Viridiplantae</taxon>
        <taxon>Streptophyta</taxon>
        <taxon>Embryophyta</taxon>
        <taxon>Tracheophyta</taxon>
        <taxon>Spermatophyta</taxon>
        <taxon>Magnoliopsida</taxon>
        <taxon>Liliopsida</taxon>
        <taxon>Poales</taxon>
        <taxon>Poaceae</taxon>
        <taxon>BOP clade</taxon>
        <taxon>Oryzoideae</taxon>
        <taxon>Oryzeae</taxon>
        <taxon>Oryzinae</taxon>
        <taxon>Oryza</taxon>
    </lineage>
</organism>
<feature type="compositionally biased region" description="Polar residues" evidence="1">
    <location>
        <begin position="31"/>
        <end position="44"/>
    </location>
</feature>
<evidence type="ECO:0000256" key="1">
    <source>
        <dbReference type="SAM" id="MobiDB-lite"/>
    </source>
</evidence>
<evidence type="ECO:0000313" key="3">
    <source>
        <dbReference type="EnsemblPlants" id="ONIVA06G14110.1"/>
    </source>
</evidence>
<feature type="region of interest" description="Disordered" evidence="1">
    <location>
        <begin position="1"/>
        <end position="44"/>
    </location>
</feature>
<proteinExistence type="predicted"/>
<evidence type="ECO:0000259" key="2">
    <source>
        <dbReference type="Pfam" id="PF25372"/>
    </source>
</evidence>
<dbReference type="AlphaFoldDB" id="A0A0E0HPM0"/>
<accession>A0A0E0HPM0</accession>
<feature type="domain" description="F-box/LRR-repeat protein 15-like leucin rich repeat" evidence="2">
    <location>
        <begin position="106"/>
        <end position="159"/>
    </location>
</feature>
<dbReference type="STRING" id="4536.A0A0E0HPM0"/>
<sequence length="234" mass="24959">MALAVTPLPHLPISPPPNRRRHQQWPLSCRVTPSSPRQSLSATPSTFALSAVGNRASLPPPRQRLQPPVDEIEGRVAATSATGLEEEVSEGAVAHDAVDVPVDECRILVGNGALRSLAVNCSLLDDSAVPAVVKRSLLELSLLKCSSFSWYLFVAVGEIEMQNFKCSHADATSVRNPTQTSAMVVVAAAVDRRRSNRLQVAVMVYGEKLPIPEIVAIHDQSDGKSSLLEGGGSV</sequence>
<dbReference type="HOGENOM" id="CLU_1186625_0_0_1"/>
<feature type="region of interest" description="Disordered" evidence="1">
    <location>
        <begin position="52"/>
        <end position="71"/>
    </location>
</feature>
<name>A0A0E0HPM0_ORYNI</name>
<dbReference type="EnsemblPlants" id="ONIVA06G14110.1">
    <property type="protein sequence ID" value="ONIVA06G14110.1"/>
    <property type="gene ID" value="ONIVA06G14110"/>
</dbReference>
<evidence type="ECO:0000313" key="4">
    <source>
        <dbReference type="Proteomes" id="UP000006591"/>
    </source>
</evidence>
<dbReference type="Gramene" id="ONIVA06G14110.1">
    <property type="protein sequence ID" value="ONIVA06G14110.1"/>
    <property type="gene ID" value="ONIVA06G14110"/>
</dbReference>
<protein>
    <recommendedName>
        <fullName evidence="2">F-box/LRR-repeat protein 15-like leucin rich repeat domain-containing protein</fullName>
    </recommendedName>
</protein>
<dbReference type="Proteomes" id="UP000006591">
    <property type="component" value="Chromosome 6"/>
</dbReference>
<reference evidence="3" key="1">
    <citation type="submission" date="2015-04" db="UniProtKB">
        <authorList>
            <consortium name="EnsemblPlants"/>
        </authorList>
    </citation>
    <scope>IDENTIFICATION</scope>
    <source>
        <strain evidence="3">SL10</strain>
    </source>
</reference>
<reference evidence="3" key="2">
    <citation type="submission" date="2018-04" db="EMBL/GenBank/DDBJ databases">
        <title>OnivRS2 (Oryza nivara Reference Sequence Version 2).</title>
        <authorList>
            <person name="Zhang J."/>
            <person name="Kudrna D."/>
            <person name="Lee S."/>
            <person name="Talag J."/>
            <person name="Rajasekar S."/>
            <person name="Welchert J."/>
            <person name="Hsing Y.-I."/>
            <person name="Wing R.A."/>
        </authorList>
    </citation>
    <scope>NUCLEOTIDE SEQUENCE [LARGE SCALE GENOMIC DNA]</scope>
    <source>
        <strain evidence="3">SL10</strain>
    </source>
</reference>
<keyword evidence="4" id="KW-1185">Reference proteome</keyword>
<dbReference type="InterPro" id="IPR057207">
    <property type="entry name" value="FBXL15_LRR"/>
</dbReference>
<dbReference type="Pfam" id="PF25372">
    <property type="entry name" value="DUF7885"/>
    <property type="match status" value="1"/>
</dbReference>